<gene>
    <name evidence="1" type="ORF">CKF59_00740</name>
</gene>
<dbReference type="Proteomes" id="UP000265964">
    <property type="component" value="Unassembled WGS sequence"/>
</dbReference>
<dbReference type="RefSeq" id="WP_119534071.1">
    <property type="nucleotide sequence ID" value="NZ_NRJF01000023.1"/>
</dbReference>
<dbReference type="AlphaFoldDB" id="A0A3A1YM06"/>
<sequence length="371" mass="42542">MLYLYLDTKIVGAAKQIVSYFEQGIFSSSVEVLVKRYKHKSSERIAKVFTKGKVKFRFVTYADLDSLTQGVIFYPFNAQSNCRAVANRNLLHVFITHGESNKVASIKPIIRIYDYVITAGQAGIDRFLQAKIFTPADVEAQRILTFGDTFVGRTGLKEQAVEAVCFYAPTWEGGIESENYTSLAYPQVVATNLLAACRLYQVKKIVLKPHPNSGQRKKKILTDFLYYFAPLAQDQGIALEVYARSLTFSWWQLWRLGRYGVKFIHDLSCYQARIGFCDLSAMETQFLNEEIPHYLFFKAQNLASLPPEIDVQLYQQHLIFLEQNKELAKLGERELAYLKQLKNYLIAPDLAEIPLSQRVEYLLVKLQHLKS</sequence>
<accession>A0A3A1YM06</accession>
<name>A0A3A1YM06_9GAMM</name>
<evidence type="ECO:0008006" key="3">
    <source>
        <dbReference type="Google" id="ProtNLM"/>
    </source>
</evidence>
<evidence type="ECO:0000313" key="2">
    <source>
        <dbReference type="Proteomes" id="UP000265964"/>
    </source>
</evidence>
<dbReference type="OrthoDB" id="7806295at2"/>
<organism evidence="1 2">
    <name type="scientific">Psittacicella gerlachiana</name>
    <dbReference type="NCBI Taxonomy" id="2028574"/>
    <lineage>
        <taxon>Bacteria</taxon>
        <taxon>Pseudomonadati</taxon>
        <taxon>Pseudomonadota</taxon>
        <taxon>Gammaproteobacteria</taxon>
        <taxon>Pasteurellales</taxon>
        <taxon>Psittacicellaceae</taxon>
        <taxon>Psittacicella</taxon>
    </lineage>
</organism>
<dbReference type="EMBL" id="NRJF01000023">
    <property type="protein sequence ID" value="RIY38496.1"/>
    <property type="molecule type" value="Genomic_DNA"/>
</dbReference>
<evidence type="ECO:0000313" key="1">
    <source>
        <dbReference type="EMBL" id="RIY38496.1"/>
    </source>
</evidence>
<reference evidence="1 2" key="1">
    <citation type="submission" date="2017-08" db="EMBL/GenBank/DDBJ databases">
        <title>Reclassification of Bisgaard taxon 37 and 44.</title>
        <authorList>
            <person name="Christensen H."/>
        </authorList>
    </citation>
    <scope>NUCLEOTIDE SEQUENCE [LARGE SCALE GENOMIC DNA]</scope>
    <source>
        <strain evidence="1 2">EEAB3T1</strain>
    </source>
</reference>
<keyword evidence="2" id="KW-1185">Reference proteome</keyword>
<protein>
    <recommendedName>
        <fullName evidence="3">CDP-glycerol:poly(Glycerophosphate) glycerophosphotransferase</fullName>
    </recommendedName>
</protein>
<comment type="caution">
    <text evidence="1">The sequence shown here is derived from an EMBL/GenBank/DDBJ whole genome shotgun (WGS) entry which is preliminary data.</text>
</comment>
<proteinExistence type="predicted"/>